<dbReference type="Pfam" id="PF05557">
    <property type="entry name" value="MAD"/>
    <property type="match status" value="1"/>
</dbReference>
<dbReference type="GO" id="GO:0072686">
    <property type="term" value="C:mitotic spindle"/>
    <property type="evidence" value="ECO:0007669"/>
    <property type="project" value="TreeGrafter"/>
</dbReference>
<dbReference type="PANTHER" id="PTHR23168">
    <property type="entry name" value="MITOTIC SPINDLE ASSEMBLY CHECKPOINT PROTEIN MAD1 MITOTIC ARREST DEFICIENT-LIKE PROTEIN 1"/>
    <property type="match status" value="1"/>
</dbReference>
<reference evidence="8" key="1">
    <citation type="journal article" date="2023" name="G3 (Bethesda)">
        <title>A reference genome for the long-term kleptoplast-retaining sea slug Elysia crispata morphotype clarki.</title>
        <authorList>
            <person name="Eastman K.E."/>
            <person name="Pendleton A.L."/>
            <person name="Shaikh M.A."/>
            <person name="Suttiyut T."/>
            <person name="Ogas R."/>
            <person name="Tomko P."/>
            <person name="Gavelis G."/>
            <person name="Widhalm J.R."/>
            <person name="Wisecaver J.H."/>
        </authorList>
    </citation>
    <scope>NUCLEOTIDE SEQUENCE</scope>
    <source>
        <strain evidence="8">ECLA1</strain>
    </source>
</reference>
<evidence type="ECO:0000256" key="1">
    <source>
        <dbReference type="ARBA" id="ARBA00004123"/>
    </source>
</evidence>
<comment type="caution">
    <text evidence="8">The sequence shown here is derived from an EMBL/GenBank/DDBJ whole genome shotgun (WGS) entry which is preliminary data.</text>
</comment>
<name>A0AAE1BAT4_9GAST</name>
<feature type="coiled-coil region" evidence="7">
    <location>
        <begin position="668"/>
        <end position="695"/>
    </location>
</feature>
<dbReference type="FunFam" id="3.30.457.60:FF:000002">
    <property type="entry name" value="Mitotic spindle assembly checkpoint protein MAD1"/>
    <property type="match status" value="1"/>
</dbReference>
<keyword evidence="6" id="KW-0131">Cell cycle</keyword>
<evidence type="ECO:0000256" key="7">
    <source>
        <dbReference type="SAM" id="Coils"/>
    </source>
</evidence>
<evidence type="ECO:0000256" key="6">
    <source>
        <dbReference type="ARBA" id="ARBA00023306"/>
    </source>
</evidence>
<dbReference type="EMBL" id="JAWDGP010000269">
    <property type="protein sequence ID" value="KAK3801981.1"/>
    <property type="molecule type" value="Genomic_DNA"/>
</dbReference>
<dbReference type="PANTHER" id="PTHR23168:SF0">
    <property type="entry name" value="MITOTIC SPINDLE ASSEMBLY CHECKPOINT PROTEIN MAD1"/>
    <property type="match status" value="1"/>
</dbReference>
<feature type="coiled-coil region" evidence="7">
    <location>
        <begin position="461"/>
        <end position="588"/>
    </location>
</feature>
<evidence type="ECO:0000313" key="9">
    <source>
        <dbReference type="Proteomes" id="UP001283361"/>
    </source>
</evidence>
<evidence type="ECO:0000313" key="8">
    <source>
        <dbReference type="EMBL" id="KAK3801981.1"/>
    </source>
</evidence>
<dbReference type="GO" id="GO:0007094">
    <property type="term" value="P:mitotic spindle assembly checkpoint signaling"/>
    <property type="evidence" value="ECO:0007669"/>
    <property type="project" value="InterPro"/>
</dbReference>
<keyword evidence="4" id="KW-0498">Mitosis</keyword>
<organism evidence="8 9">
    <name type="scientific">Elysia crispata</name>
    <name type="common">lettuce slug</name>
    <dbReference type="NCBI Taxonomy" id="231223"/>
    <lineage>
        <taxon>Eukaryota</taxon>
        <taxon>Metazoa</taxon>
        <taxon>Spiralia</taxon>
        <taxon>Lophotrochozoa</taxon>
        <taxon>Mollusca</taxon>
        <taxon>Gastropoda</taxon>
        <taxon>Heterobranchia</taxon>
        <taxon>Euthyneura</taxon>
        <taxon>Panpulmonata</taxon>
        <taxon>Sacoglossa</taxon>
        <taxon>Placobranchoidea</taxon>
        <taxon>Plakobranchidae</taxon>
        <taxon>Elysia</taxon>
    </lineage>
</organism>
<keyword evidence="9" id="KW-1185">Reference proteome</keyword>
<dbReference type="SUPFAM" id="SSF75704">
    <property type="entry name" value="Mitotic arrest deficient-like 1, Mad1"/>
    <property type="match status" value="1"/>
</dbReference>
<dbReference type="InterPro" id="IPR008672">
    <property type="entry name" value="Mad1"/>
</dbReference>
<protein>
    <recommendedName>
        <fullName evidence="10">Mitotic spindle assembly checkpoint protein MAD1</fullName>
    </recommendedName>
</protein>
<feature type="coiled-coil region" evidence="7">
    <location>
        <begin position="183"/>
        <end position="219"/>
    </location>
</feature>
<evidence type="ECO:0000256" key="2">
    <source>
        <dbReference type="ARBA" id="ARBA00008029"/>
    </source>
</evidence>
<evidence type="ECO:0000256" key="4">
    <source>
        <dbReference type="ARBA" id="ARBA00022776"/>
    </source>
</evidence>
<accession>A0AAE1BAT4</accession>
<proteinExistence type="inferred from homology"/>
<evidence type="ECO:0000256" key="5">
    <source>
        <dbReference type="ARBA" id="ARBA00023242"/>
    </source>
</evidence>
<comment type="similarity">
    <text evidence="2">Belongs to the MAD1 family.</text>
</comment>
<dbReference type="Proteomes" id="UP001283361">
    <property type="component" value="Unassembled WGS sequence"/>
</dbReference>
<feature type="coiled-coil region" evidence="7">
    <location>
        <begin position="264"/>
        <end position="387"/>
    </location>
</feature>
<feature type="coiled-coil region" evidence="7">
    <location>
        <begin position="617"/>
        <end position="644"/>
    </location>
</feature>
<keyword evidence="3" id="KW-0132">Cell division</keyword>
<keyword evidence="7" id="KW-0175">Coiled coil</keyword>
<comment type="subcellular location">
    <subcellularLocation>
        <location evidence="1">Nucleus</location>
    </subcellularLocation>
</comment>
<sequence>MSVSCYIDNPWSKIYFNHQTFPTVQSAKLVHPTMDSLSDGMDTQLIGMKRKFDAMANQGKDETVRHNLLGDFEDAEMTGNFSRLADRSTKEPITFSLSPAQTFTSFAGSPSVTREMNLKDAEITYHKASIIKLENRVALLQREAEQISIEHDKEIAEIKTAKDREVKKASDLKSKLQYVMECEKTARDEVHRLEKELQHQTIESNKKFLNEQKERIEATDKAQQVKMQWMEKEAQLYEKIMSQKQKIGHLQSKLEENLTQSALKKNSSAEIATYRQKVEKLEEALLNEKKKVKDLEFRFAEQEDNIITTKALKADLDLVPALKSEVEKLRQDNEGLRANEQNALLLEEEIRGLKSKLGQIDTLRERNAQLEVENEELKERLTRWEVSDTSGSRRPQSPSSLAMLNQELEVANANLLMSQGEMQSRVNISERRVEHGEAELRRLTSALAVEKNASSQRNDLVKRLKRKMLLLSKERDAYKNLLDSYESEVTVNFEEEKTLQIQRLEAIVNEHKTMAAETEDTIESLSSRLAECQTHLEQAQHQLHSFENPDQESSQQDKEIITSLREQNAVLESELIKTQQERDNLDAKIEQRHLQGDYDPTKTKIIHFLQNPHSLAQKERQEELEKLREDNEKLKKRNQILEENGGMVEGITMQVEENLQQLSPSKEIENLKSQLASAEMRNQRLKEVFSKTSKEFREVCYELTGYRFDIPCANQYRLTSMYAERQKDYLLFQQNSQGEVQLLQTDFSMTFQDAMEKYLKNYKSLPLFLSHITMELFDRQTMSL</sequence>
<dbReference type="Gene3D" id="6.10.250.90">
    <property type="match status" value="1"/>
</dbReference>
<dbReference type="GO" id="GO:0051301">
    <property type="term" value="P:cell division"/>
    <property type="evidence" value="ECO:0007669"/>
    <property type="project" value="UniProtKB-KW"/>
</dbReference>
<dbReference type="GO" id="GO:0005635">
    <property type="term" value="C:nuclear envelope"/>
    <property type="evidence" value="ECO:0007669"/>
    <property type="project" value="TreeGrafter"/>
</dbReference>
<gene>
    <name evidence="8" type="ORF">RRG08_064575</name>
</gene>
<dbReference type="GO" id="GO:0051315">
    <property type="term" value="P:attachment of mitotic spindle microtubules to kinetochore"/>
    <property type="evidence" value="ECO:0007669"/>
    <property type="project" value="TreeGrafter"/>
</dbReference>
<evidence type="ECO:0000256" key="3">
    <source>
        <dbReference type="ARBA" id="ARBA00022618"/>
    </source>
</evidence>
<dbReference type="Gene3D" id="3.30.457.60">
    <property type="match status" value="1"/>
</dbReference>
<evidence type="ECO:0008006" key="10">
    <source>
        <dbReference type="Google" id="ProtNLM"/>
    </source>
</evidence>
<keyword evidence="5" id="KW-0539">Nucleus</keyword>
<dbReference type="AlphaFoldDB" id="A0AAE1BAT4"/>
<dbReference type="GO" id="GO:0000776">
    <property type="term" value="C:kinetochore"/>
    <property type="evidence" value="ECO:0007669"/>
    <property type="project" value="TreeGrafter"/>
</dbReference>
<dbReference type="Gene3D" id="1.20.5.170">
    <property type="match status" value="1"/>
</dbReference>